<gene>
    <name evidence="1" type="ORF">FZEAL_1014</name>
</gene>
<dbReference type="OrthoDB" id="4766902at2759"/>
<sequence length="109" mass="10978">MKFTTVIVGAASVFRVSATAGIGLPFCLAACSPLLINPIAYAACATGCTAAAVPEEESKASPRFLPDGSVVFEKESDQCAGVCKQLVADRLAYSACLAGCAGATEGAKK</sequence>
<protein>
    <submittedName>
        <fullName evidence="1">Uncharacterized protein</fullName>
    </submittedName>
</protein>
<dbReference type="AlphaFoldDB" id="A0A8H4XP76"/>
<proteinExistence type="predicted"/>
<comment type="caution">
    <text evidence="1">The sequence shown here is derived from an EMBL/GenBank/DDBJ whole genome shotgun (WGS) entry which is preliminary data.</text>
</comment>
<dbReference type="Proteomes" id="UP000635477">
    <property type="component" value="Unassembled WGS sequence"/>
</dbReference>
<evidence type="ECO:0000313" key="1">
    <source>
        <dbReference type="EMBL" id="KAF4983605.1"/>
    </source>
</evidence>
<name>A0A8H4XP76_9HYPO</name>
<accession>A0A8H4XP76</accession>
<keyword evidence="2" id="KW-1185">Reference proteome</keyword>
<reference evidence="1" key="2">
    <citation type="submission" date="2020-05" db="EMBL/GenBank/DDBJ databases">
        <authorList>
            <person name="Kim H.-S."/>
            <person name="Proctor R.H."/>
            <person name="Brown D.W."/>
        </authorList>
    </citation>
    <scope>NUCLEOTIDE SEQUENCE</scope>
    <source>
        <strain evidence="1">NRRL 22465</strain>
    </source>
</reference>
<evidence type="ECO:0000313" key="2">
    <source>
        <dbReference type="Proteomes" id="UP000635477"/>
    </source>
</evidence>
<organism evidence="1 2">
    <name type="scientific">Fusarium zealandicum</name>
    <dbReference type="NCBI Taxonomy" id="1053134"/>
    <lineage>
        <taxon>Eukaryota</taxon>
        <taxon>Fungi</taxon>
        <taxon>Dikarya</taxon>
        <taxon>Ascomycota</taxon>
        <taxon>Pezizomycotina</taxon>
        <taxon>Sordariomycetes</taxon>
        <taxon>Hypocreomycetidae</taxon>
        <taxon>Hypocreales</taxon>
        <taxon>Nectriaceae</taxon>
        <taxon>Fusarium</taxon>
        <taxon>Fusarium staphyleae species complex</taxon>
    </lineage>
</organism>
<reference evidence="1" key="1">
    <citation type="journal article" date="2020" name="BMC Genomics">
        <title>Correction to: Identification and distribution of gene clusters required for synthesis of sphingolipid metabolism inhibitors in diverse species of the filamentous fungus Fusarium.</title>
        <authorList>
            <person name="Kim H.S."/>
            <person name="Lohmar J.M."/>
            <person name="Busman M."/>
            <person name="Brown D.W."/>
            <person name="Naumann T.A."/>
            <person name="Divon H.H."/>
            <person name="Lysoe E."/>
            <person name="Uhlig S."/>
            <person name="Proctor R.H."/>
        </authorList>
    </citation>
    <scope>NUCLEOTIDE SEQUENCE</scope>
    <source>
        <strain evidence="1">NRRL 22465</strain>
    </source>
</reference>
<dbReference type="EMBL" id="JABEYC010000058">
    <property type="protein sequence ID" value="KAF4983605.1"/>
    <property type="molecule type" value="Genomic_DNA"/>
</dbReference>